<feature type="region of interest" description="Disordered" evidence="1">
    <location>
        <begin position="1"/>
        <end position="174"/>
    </location>
</feature>
<proteinExistence type="predicted"/>
<dbReference type="AlphaFoldDB" id="A0A5B0NA69"/>
<feature type="compositionally biased region" description="Polar residues" evidence="1">
    <location>
        <begin position="95"/>
        <end position="119"/>
    </location>
</feature>
<sequence>MPQHASRQRRSKIQDRGVPQTVSQLTAGLTSTSFFTPIQPSPDPPTSSATLPNPRSSNGNIQTAPSPNPNSSPPTPTAPEVLPASPSLSPASPSVTNAPATHVPSSVTSNLPQASQSSEPPLHVPAANDNMVLAGSALPQNPPISPSPQLSASHEVHNSRKPGPTLSTKTMANDSSSPNYIEALVVVGVIITVLMGGIFYYYFKVHRKKTKADHESRSYGTDDSSFNDVKIRSESISSSSQRIDKKTIVKVKSNTQSIMSFGPGPDPQFTRPPLSTVQSLSDVHHNYLPRLEKNQLSEKHVYEYDSSKQLDAQSKNGSQTTLYSVGDEVSHIPISYKASKKPAAAPSTLTSEAIMKPYPHLMVSKKASPKRYNRISKAARKLVPARLVTGVGIGRSKDLVPPLPSPHDKYQSSFIPKPFKSKASTHNLHSVYRPDDNYPTNFSYYQS</sequence>
<evidence type="ECO:0000256" key="2">
    <source>
        <dbReference type="SAM" id="Phobius"/>
    </source>
</evidence>
<evidence type="ECO:0000256" key="1">
    <source>
        <dbReference type="SAM" id="MobiDB-lite"/>
    </source>
</evidence>
<gene>
    <name evidence="3" type="ORF">PGTUg99_015636</name>
</gene>
<reference evidence="3 4" key="1">
    <citation type="submission" date="2019-05" db="EMBL/GenBank/DDBJ databases">
        <title>Emergence of the Ug99 lineage of the wheat stem rust pathogen through somatic hybridization.</title>
        <authorList>
            <person name="Li F."/>
            <person name="Upadhyaya N.M."/>
            <person name="Sperschneider J."/>
            <person name="Matny O."/>
            <person name="Nguyen-Phuc H."/>
            <person name="Mago R."/>
            <person name="Raley C."/>
            <person name="Miller M.E."/>
            <person name="Silverstein K.A.T."/>
            <person name="Henningsen E."/>
            <person name="Hirsch C.D."/>
            <person name="Visser B."/>
            <person name="Pretorius Z.A."/>
            <person name="Steffenson B.J."/>
            <person name="Schwessinger B."/>
            <person name="Dodds P.N."/>
            <person name="Figueroa M."/>
        </authorList>
    </citation>
    <scope>NUCLEOTIDE SEQUENCE [LARGE SCALE GENOMIC DNA]</scope>
    <source>
        <strain evidence="3 4">Ug99</strain>
    </source>
</reference>
<feature type="compositionally biased region" description="Polar residues" evidence="1">
    <location>
        <begin position="165"/>
        <end position="174"/>
    </location>
</feature>
<feature type="region of interest" description="Disordered" evidence="1">
    <location>
        <begin position="399"/>
        <end position="418"/>
    </location>
</feature>
<keyword evidence="2" id="KW-0472">Membrane</keyword>
<feature type="transmembrane region" description="Helical" evidence="2">
    <location>
        <begin position="180"/>
        <end position="203"/>
    </location>
</feature>
<evidence type="ECO:0000313" key="3">
    <source>
        <dbReference type="EMBL" id="KAA1086175.1"/>
    </source>
</evidence>
<feature type="compositionally biased region" description="Basic residues" evidence="1">
    <location>
        <begin position="1"/>
        <end position="11"/>
    </location>
</feature>
<protein>
    <submittedName>
        <fullName evidence="3">Uncharacterized protein</fullName>
    </submittedName>
</protein>
<comment type="caution">
    <text evidence="3">The sequence shown here is derived from an EMBL/GenBank/DDBJ whole genome shotgun (WGS) entry which is preliminary data.</text>
</comment>
<feature type="compositionally biased region" description="Polar residues" evidence="1">
    <location>
        <begin position="46"/>
        <end position="62"/>
    </location>
</feature>
<accession>A0A5B0NA69</accession>
<dbReference type="Proteomes" id="UP000325313">
    <property type="component" value="Unassembled WGS sequence"/>
</dbReference>
<feature type="compositionally biased region" description="Polar residues" evidence="1">
    <location>
        <begin position="20"/>
        <end position="38"/>
    </location>
</feature>
<dbReference type="EMBL" id="VDEP01000413">
    <property type="protein sequence ID" value="KAA1086175.1"/>
    <property type="molecule type" value="Genomic_DNA"/>
</dbReference>
<keyword evidence="2" id="KW-0812">Transmembrane</keyword>
<feature type="compositionally biased region" description="Pro residues" evidence="1">
    <location>
        <begin position="66"/>
        <end position="77"/>
    </location>
</feature>
<feature type="compositionally biased region" description="Low complexity" evidence="1">
    <location>
        <begin position="78"/>
        <end position="94"/>
    </location>
</feature>
<evidence type="ECO:0000313" key="4">
    <source>
        <dbReference type="Proteomes" id="UP000325313"/>
    </source>
</evidence>
<name>A0A5B0NA69_PUCGR</name>
<keyword evidence="2" id="KW-1133">Transmembrane helix</keyword>
<organism evidence="3 4">
    <name type="scientific">Puccinia graminis f. sp. tritici</name>
    <dbReference type="NCBI Taxonomy" id="56615"/>
    <lineage>
        <taxon>Eukaryota</taxon>
        <taxon>Fungi</taxon>
        <taxon>Dikarya</taxon>
        <taxon>Basidiomycota</taxon>
        <taxon>Pucciniomycotina</taxon>
        <taxon>Pucciniomycetes</taxon>
        <taxon>Pucciniales</taxon>
        <taxon>Pucciniaceae</taxon>
        <taxon>Puccinia</taxon>
    </lineage>
</organism>